<dbReference type="Proteomes" id="UP001607302">
    <property type="component" value="Unassembled WGS sequence"/>
</dbReference>
<name>A0ABD2A174_VESSQ</name>
<protein>
    <submittedName>
        <fullName evidence="1">Uncharacterized protein</fullName>
    </submittedName>
</protein>
<proteinExistence type="predicted"/>
<sequence>MEQEVNVSKLEIETLVPSQELIVPSIEIMVIVIIKITHIISSLVYPLRLDPLDPHLKRQPSLLTLHCFISKGGVASSIATIYSDISPISKWMSILNNYTLVRHSSNS</sequence>
<reference evidence="1 2" key="1">
    <citation type="journal article" date="2024" name="Ann. Entomol. Soc. Am.">
        <title>Genomic analyses of the southern and eastern yellowjacket wasps (Hymenoptera: Vespidae) reveal evolutionary signatures of social life.</title>
        <authorList>
            <person name="Catto M.A."/>
            <person name="Caine P.B."/>
            <person name="Orr S.E."/>
            <person name="Hunt B.G."/>
            <person name="Goodisman M.A.D."/>
        </authorList>
    </citation>
    <scope>NUCLEOTIDE SEQUENCE [LARGE SCALE GENOMIC DNA]</scope>
    <source>
        <strain evidence="1">233</strain>
        <tissue evidence="1">Head and thorax</tissue>
    </source>
</reference>
<dbReference type="AlphaFoldDB" id="A0ABD2A174"/>
<evidence type="ECO:0000313" key="1">
    <source>
        <dbReference type="EMBL" id="KAL2714389.1"/>
    </source>
</evidence>
<accession>A0ABD2A174</accession>
<evidence type="ECO:0000313" key="2">
    <source>
        <dbReference type="Proteomes" id="UP001607302"/>
    </source>
</evidence>
<dbReference type="EMBL" id="JAUDFV010000156">
    <property type="protein sequence ID" value="KAL2714389.1"/>
    <property type="molecule type" value="Genomic_DNA"/>
</dbReference>
<keyword evidence="2" id="KW-1185">Reference proteome</keyword>
<comment type="caution">
    <text evidence="1">The sequence shown here is derived from an EMBL/GenBank/DDBJ whole genome shotgun (WGS) entry which is preliminary data.</text>
</comment>
<organism evidence="1 2">
    <name type="scientific">Vespula squamosa</name>
    <name type="common">Southern yellow jacket</name>
    <name type="synonym">Wasp</name>
    <dbReference type="NCBI Taxonomy" id="30214"/>
    <lineage>
        <taxon>Eukaryota</taxon>
        <taxon>Metazoa</taxon>
        <taxon>Ecdysozoa</taxon>
        <taxon>Arthropoda</taxon>
        <taxon>Hexapoda</taxon>
        <taxon>Insecta</taxon>
        <taxon>Pterygota</taxon>
        <taxon>Neoptera</taxon>
        <taxon>Endopterygota</taxon>
        <taxon>Hymenoptera</taxon>
        <taxon>Apocrita</taxon>
        <taxon>Aculeata</taxon>
        <taxon>Vespoidea</taxon>
        <taxon>Vespidae</taxon>
        <taxon>Vespinae</taxon>
        <taxon>Vespula</taxon>
    </lineage>
</organism>
<gene>
    <name evidence="1" type="ORF">V1478_015574</name>
</gene>